<evidence type="ECO:0000259" key="4">
    <source>
        <dbReference type="Pfam" id="PF02769"/>
    </source>
</evidence>
<feature type="binding site" evidence="2">
    <location>
        <position position="75"/>
    </location>
    <ligand>
        <name>Mg(2+)</name>
        <dbReference type="ChEBI" id="CHEBI:18420"/>
        <label>4</label>
    </ligand>
</feature>
<feature type="binding site" evidence="2">
    <location>
        <position position="144"/>
    </location>
    <ligand>
        <name>ATP</name>
        <dbReference type="ChEBI" id="CHEBI:30616"/>
    </ligand>
</feature>
<dbReference type="InterPro" id="IPR036921">
    <property type="entry name" value="PurM-like_N_sf"/>
</dbReference>
<feature type="binding site" evidence="2">
    <location>
        <position position="30"/>
    </location>
    <ligand>
        <name>Mg(2+)</name>
        <dbReference type="ChEBI" id="CHEBI:18420"/>
        <label>4</label>
    </ligand>
</feature>
<dbReference type="EMBL" id="FOMJ01000007">
    <property type="protein sequence ID" value="SFD65340.1"/>
    <property type="molecule type" value="Genomic_DNA"/>
</dbReference>
<feature type="binding site" evidence="2">
    <location>
        <position position="30"/>
    </location>
    <ligand>
        <name>Mg(2+)</name>
        <dbReference type="ChEBI" id="CHEBI:18420"/>
        <label>3</label>
    </ligand>
</feature>
<gene>
    <name evidence="2" type="primary">thiL</name>
    <name evidence="5" type="ORF">SAMN05660831_02017</name>
</gene>
<dbReference type="InterPro" id="IPR010918">
    <property type="entry name" value="PurM-like_C_dom"/>
</dbReference>
<keyword evidence="6" id="KW-1185">Reference proteome</keyword>
<dbReference type="InterPro" id="IPR006283">
    <property type="entry name" value="ThiL-like"/>
</dbReference>
<dbReference type="GO" id="GO:0000287">
    <property type="term" value="F:magnesium ion binding"/>
    <property type="evidence" value="ECO:0007669"/>
    <property type="project" value="UniProtKB-UniRule"/>
</dbReference>
<dbReference type="Pfam" id="PF02769">
    <property type="entry name" value="AIRS_C"/>
    <property type="match status" value="1"/>
</dbReference>
<evidence type="ECO:0000259" key="3">
    <source>
        <dbReference type="Pfam" id="PF00586"/>
    </source>
</evidence>
<feature type="binding site" evidence="2">
    <location>
        <begin position="121"/>
        <end position="122"/>
    </location>
    <ligand>
        <name>ATP</name>
        <dbReference type="ChEBI" id="CHEBI:30616"/>
    </ligand>
</feature>
<dbReference type="CDD" id="cd02194">
    <property type="entry name" value="ThiL"/>
    <property type="match status" value="1"/>
</dbReference>
<keyword evidence="2" id="KW-0808">Transferase</keyword>
<dbReference type="GO" id="GO:0009030">
    <property type="term" value="F:thiamine-phosphate kinase activity"/>
    <property type="evidence" value="ECO:0007669"/>
    <property type="project" value="UniProtKB-UniRule"/>
</dbReference>
<feature type="binding site" evidence="2">
    <location>
        <position position="54"/>
    </location>
    <ligand>
        <name>substrate</name>
    </ligand>
</feature>
<dbReference type="PANTHER" id="PTHR30270">
    <property type="entry name" value="THIAMINE-MONOPHOSPHATE KINASE"/>
    <property type="match status" value="1"/>
</dbReference>
<dbReference type="RefSeq" id="WP_317622793.1">
    <property type="nucleotide sequence ID" value="NZ_FOMJ01000007.1"/>
</dbReference>
<keyword evidence="2 5" id="KW-0418">Kinase</keyword>
<protein>
    <recommendedName>
        <fullName evidence="2">Thiamine-monophosphate kinase</fullName>
        <shortName evidence="2">TMP kinase</shortName>
        <shortName evidence="2">Thiamine-phosphate kinase</shortName>
        <ecNumber evidence="2">2.7.4.16</ecNumber>
    </recommendedName>
</protein>
<dbReference type="UniPathway" id="UPA00060">
    <property type="reaction ID" value="UER00142"/>
</dbReference>
<name>A0A1I1UBL4_9GAMM</name>
<comment type="miscellaneous">
    <text evidence="2">Reaction mechanism of ThiL seems to utilize a direct, inline transfer of the gamma-phosphate of ATP to TMP rather than a phosphorylated enzyme intermediate.</text>
</comment>
<dbReference type="GO" id="GO:0005524">
    <property type="term" value="F:ATP binding"/>
    <property type="evidence" value="ECO:0007669"/>
    <property type="project" value="UniProtKB-UniRule"/>
</dbReference>
<dbReference type="PANTHER" id="PTHR30270:SF0">
    <property type="entry name" value="THIAMINE-MONOPHOSPHATE KINASE"/>
    <property type="match status" value="1"/>
</dbReference>
<feature type="binding site" evidence="2">
    <location>
        <position position="260"/>
    </location>
    <ligand>
        <name>substrate</name>
    </ligand>
</feature>
<dbReference type="Gene3D" id="3.90.650.10">
    <property type="entry name" value="PurM-like C-terminal domain"/>
    <property type="match status" value="1"/>
</dbReference>
<sequence>MSLSEFDLIDRYFAHCGALRPDVELGVGDDAALLIPAAGRRLAWATDTLVAGRHFPEGADPAAVGHKALAVNLSDLAAMGAQPAWATLALTLPEAEEAWLTGFAAGLCDLATEHEVALVGGDTTGGPLTVTVGVAGFVDRPLPRGGARPGDGIWVTGELGGGGIGLEVVLGRLTPGDADGEVLRERYYRPQPRVRAGRALARRATAAVDVSDGLAADLGHILAASGAGATLELVDLPLVPAGVRAAGEEVARQAALAGGDDYELVVTLPPAVEEEAVAAVAETGGTLTRIGTIDPEPGLRGRGADGHVALLAAGGHDHFRRDP</sequence>
<keyword evidence="2" id="KW-0547">Nucleotide-binding</keyword>
<dbReference type="GO" id="GO:0009229">
    <property type="term" value="P:thiamine diphosphate biosynthetic process"/>
    <property type="evidence" value="ECO:0007669"/>
    <property type="project" value="UniProtKB-UniRule"/>
</dbReference>
<feature type="binding site" evidence="2">
    <location>
        <position position="122"/>
    </location>
    <ligand>
        <name>Mg(2+)</name>
        <dbReference type="ChEBI" id="CHEBI:18420"/>
        <label>1</label>
    </ligand>
</feature>
<keyword evidence="2" id="KW-0460">Magnesium</keyword>
<feature type="binding site" evidence="2">
    <location>
        <position position="46"/>
    </location>
    <ligand>
        <name>Mg(2+)</name>
        <dbReference type="ChEBI" id="CHEBI:18420"/>
        <label>1</label>
    </ligand>
</feature>
<feature type="binding site" evidence="2">
    <location>
        <position position="47"/>
    </location>
    <ligand>
        <name>Mg(2+)</name>
        <dbReference type="ChEBI" id="CHEBI:18420"/>
        <label>2</label>
    </ligand>
</feature>
<comment type="caution">
    <text evidence="2">Lacks conserved residue(s) required for the propagation of feature annotation.</text>
</comment>
<feature type="binding site" evidence="2">
    <location>
        <position position="47"/>
    </location>
    <ligand>
        <name>Mg(2+)</name>
        <dbReference type="ChEBI" id="CHEBI:18420"/>
        <label>1</label>
    </ligand>
</feature>
<comment type="similarity">
    <text evidence="2">Belongs to the thiamine-monophosphate kinase family.</text>
</comment>
<keyword evidence="2" id="KW-0479">Metal-binding</keyword>
<comment type="function">
    <text evidence="2">Catalyzes the ATP-dependent phosphorylation of thiamine-monophosphate (TMP) to form thiamine-pyrophosphate (TPP), the active form of vitamin B1.</text>
</comment>
<feature type="binding site" evidence="2">
    <location>
        <position position="209"/>
    </location>
    <ligand>
        <name>Mg(2+)</name>
        <dbReference type="ChEBI" id="CHEBI:18420"/>
        <label>3</label>
    </ligand>
</feature>
<feature type="domain" description="PurM-like N-terminal" evidence="3">
    <location>
        <begin position="28"/>
        <end position="138"/>
    </location>
</feature>
<dbReference type="STRING" id="1123397.SAMN05660831_02017"/>
<dbReference type="AlphaFoldDB" id="A0A1I1UBL4"/>
<comment type="pathway">
    <text evidence="2">Cofactor biosynthesis; thiamine diphosphate biosynthesis; thiamine diphosphate from thiamine phosphate: step 1/1.</text>
</comment>
<feature type="binding site" evidence="2">
    <location>
        <position position="211"/>
    </location>
    <ligand>
        <name>ATP</name>
        <dbReference type="ChEBI" id="CHEBI:30616"/>
    </ligand>
</feature>
<dbReference type="Pfam" id="PF00586">
    <property type="entry name" value="AIRS"/>
    <property type="match status" value="1"/>
</dbReference>
<dbReference type="GO" id="GO:0009228">
    <property type="term" value="P:thiamine biosynthetic process"/>
    <property type="evidence" value="ECO:0007669"/>
    <property type="project" value="UniProtKB-KW"/>
</dbReference>
<evidence type="ECO:0000313" key="5">
    <source>
        <dbReference type="EMBL" id="SFD65340.1"/>
    </source>
</evidence>
<feature type="binding site" evidence="2">
    <location>
        <position position="75"/>
    </location>
    <ligand>
        <name>Mg(2+)</name>
        <dbReference type="ChEBI" id="CHEBI:18420"/>
        <label>3</label>
    </ligand>
</feature>
<feature type="binding site" evidence="2">
    <location>
        <position position="75"/>
    </location>
    <ligand>
        <name>Mg(2+)</name>
        <dbReference type="ChEBI" id="CHEBI:18420"/>
        <label>2</label>
    </ligand>
</feature>
<dbReference type="PIRSF" id="PIRSF005303">
    <property type="entry name" value="Thiam_monoph_kin"/>
    <property type="match status" value="1"/>
</dbReference>
<organism evidence="5 6">
    <name type="scientific">Thiohalospira halophila DSM 15071</name>
    <dbReference type="NCBI Taxonomy" id="1123397"/>
    <lineage>
        <taxon>Bacteria</taxon>
        <taxon>Pseudomonadati</taxon>
        <taxon>Pseudomonadota</taxon>
        <taxon>Gammaproteobacteria</taxon>
        <taxon>Thiohalospirales</taxon>
        <taxon>Thiohalospiraceae</taxon>
        <taxon>Thiohalospira</taxon>
    </lineage>
</organism>
<dbReference type="HAMAP" id="MF_02128">
    <property type="entry name" value="TMP_kinase"/>
    <property type="match status" value="1"/>
</dbReference>
<evidence type="ECO:0000256" key="2">
    <source>
        <dbReference type="HAMAP-Rule" id="MF_02128"/>
    </source>
</evidence>
<evidence type="ECO:0000256" key="1">
    <source>
        <dbReference type="ARBA" id="ARBA00022977"/>
    </source>
</evidence>
<accession>A0A1I1UBL4</accession>
<keyword evidence="1 2" id="KW-0784">Thiamine biosynthesis</keyword>
<reference evidence="5 6" key="1">
    <citation type="submission" date="2016-10" db="EMBL/GenBank/DDBJ databases">
        <authorList>
            <person name="de Groot N.N."/>
        </authorList>
    </citation>
    <scope>NUCLEOTIDE SEQUENCE [LARGE SCALE GENOMIC DNA]</scope>
    <source>
        <strain evidence="5 6">HL3</strain>
    </source>
</reference>
<dbReference type="SUPFAM" id="SSF56042">
    <property type="entry name" value="PurM C-terminal domain-like"/>
    <property type="match status" value="1"/>
</dbReference>
<dbReference type="Proteomes" id="UP000198611">
    <property type="component" value="Unassembled WGS sequence"/>
</dbReference>
<dbReference type="InterPro" id="IPR016188">
    <property type="entry name" value="PurM-like_N"/>
</dbReference>
<dbReference type="EC" id="2.7.4.16" evidence="2"/>
<feature type="domain" description="PurM-like C-terminal" evidence="4">
    <location>
        <begin position="148"/>
        <end position="300"/>
    </location>
</feature>
<evidence type="ECO:0000313" key="6">
    <source>
        <dbReference type="Proteomes" id="UP000198611"/>
    </source>
</evidence>
<dbReference type="SUPFAM" id="SSF55326">
    <property type="entry name" value="PurM N-terminal domain-like"/>
    <property type="match status" value="1"/>
</dbReference>
<dbReference type="NCBIfam" id="TIGR01379">
    <property type="entry name" value="thiL"/>
    <property type="match status" value="1"/>
</dbReference>
<feature type="binding site" evidence="2">
    <location>
        <position position="212"/>
    </location>
    <ligand>
        <name>Mg(2+)</name>
        <dbReference type="ChEBI" id="CHEBI:18420"/>
        <label>5</label>
    </ligand>
</feature>
<dbReference type="InterPro" id="IPR036676">
    <property type="entry name" value="PurM-like_C_sf"/>
</dbReference>
<proteinExistence type="inferred from homology"/>
<comment type="catalytic activity">
    <reaction evidence="2">
        <text>thiamine phosphate + ATP = thiamine diphosphate + ADP</text>
        <dbReference type="Rhea" id="RHEA:15913"/>
        <dbReference type="ChEBI" id="CHEBI:30616"/>
        <dbReference type="ChEBI" id="CHEBI:37575"/>
        <dbReference type="ChEBI" id="CHEBI:58937"/>
        <dbReference type="ChEBI" id="CHEBI:456216"/>
        <dbReference type="EC" id="2.7.4.16"/>
    </reaction>
</comment>
<keyword evidence="2" id="KW-0067">ATP-binding</keyword>
<dbReference type="Gene3D" id="3.30.1330.10">
    <property type="entry name" value="PurM-like, N-terminal domain"/>
    <property type="match status" value="1"/>
</dbReference>